<comment type="caution">
    <text evidence="1">The sequence shown here is derived from an EMBL/GenBank/DDBJ whole genome shotgun (WGS) entry which is preliminary data.</text>
</comment>
<protein>
    <submittedName>
        <fullName evidence="1">Uncharacterized protein</fullName>
    </submittedName>
</protein>
<accession>A0A8H6MM84</accession>
<proteinExistence type="predicted"/>
<dbReference type="Proteomes" id="UP000652219">
    <property type="component" value="Unassembled WGS sequence"/>
</dbReference>
<sequence>MASLTLSETPPRVAGTSPDVVPLRSDHVIVNRNTLRHLFEFAKSQGSGPAWTFIGSTAGGKNILMKKQHQPRNNILTVPEGILILTSLAMSAA</sequence>
<evidence type="ECO:0000313" key="1">
    <source>
        <dbReference type="EMBL" id="KAF6801194.1"/>
    </source>
</evidence>
<reference evidence="1 2" key="1">
    <citation type="journal article" date="2020" name="Phytopathology">
        <title>Genome Sequence Resources of Colletotrichum truncatum, C. plurivorum, C. musicola, and C. sojae: Four Species Pathogenic to Soybean (Glycine max).</title>
        <authorList>
            <person name="Rogerio F."/>
            <person name="Boufleur T.R."/>
            <person name="Ciampi-Guillardi M."/>
            <person name="Sukno S.A."/>
            <person name="Thon M.R."/>
            <person name="Massola Junior N.S."/>
            <person name="Baroncelli R."/>
        </authorList>
    </citation>
    <scope>NUCLEOTIDE SEQUENCE [LARGE SCALE GENOMIC DNA]</scope>
    <source>
        <strain evidence="1 2">LFN0009</strain>
    </source>
</reference>
<dbReference type="EMBL" id="WIGN01000291">
    <property type="protein sequence ID" value="KAF6801194.1"/>
    <property type="molecule type" value="Genomic_DNA"/>
</dbReference>
<evidence type="ECO:0000313" key="2">
    <source>
        <dbReference type="Proteomes" id="UP000652219"/>
    </source>
</evidence>
<organism evidence="1 2">
    <name type="scientific">Colletotrichum sojae</name>
    <dbReference type="NCBI Taxonomy" id="2175907"/>
    <lineage>
        <taxon>Eukaryota</taxon>
        <taxon>Fungi</taxon>
        <taxon>Dikarya</taxon>
        <taxon>Ascomycota</taxon>
        <taxon>Pezizomycotina</taxon>
        <taxon>Sordariomycetes</taxon>
        <taxon>Hypocreomycetidae</taxon>
        <taxon>Glomerellales</taxon>
        <taxon>Glomerellaceae</taxon>
        <taxon>Colletotrichum</taxon>
        <taxon>Colletotrichum orchidearum species complex</taxon>
    </lineage>
</organism>
<dbReference type="AlphaFoldDB" id="A0A8H6MM84"/>
<keyword evidence="2" id="KW-1185">Reference proteome</keyword>
<gene>
    <name evidence="1" type="ORF">CSOJ01_11924</name>
</gene>
<name>A0A8H6MM84_9PEZI</name>